<name>B7AT02_9FIRM</name>
<evidence type="ECO:0000313" key="1">
    <source>
        <dbReference type="EMBL" id="EEC56786.1"/>
    </source>
</evidence>
<protein>
    <submittedName>
        <fullName evidence="1">Uncharacterized protein</fullName>
    </submittedName>
</protein>
<gene>
    <name evidence="1" type="ORF">BACPEC_01270</name>
</gene>
<feature type="non-terminal residue" evidence="1">
    <location>
        <position position="1"/>
    </location>
</feature>
<reference evidence="1 2" key="1">
    <citation type="submission" date="2008-11" db="EMBL/GenBank/DDBJ databases">
        <title>Draft genome sequence of Bacteroides pectinophilus (ATCC 43243).</title>
        <authorList>
            <person name="Sudarsanam P."/>
            <person name="Ley R."/>
            <person name="Guruge J."/>
            <person name="Turnbaugh P.J."/>
            <person name="Mahowald M."/>
            <person name="Liep D."/>
            <person name="Gordon J."/>
        </authorList>
    </citation>
    <scope>NUCLEOTIDE SEQUENCE [LARGE SCALE GENOMIC DNA]</scope>
    <source>
        <strain evidence="1 2">ATCC 43243</strain>
    </source>
</reference>
<dbReference type="Proteomes" id="UP000003136">
    <property type="component" value="Unassembled WGS sequence"/>
</dbReference>
<keyword evidence="2" id="KW-1185">Reference proteome</keyword>
<proteinExistence type="predicted"/>
<dbReference type="HOGENOM" id="CLU_3036699_0_0_9"/>
<comment type="caution">
    <text evidence="1">The sequence shown here is derived from an EMBL/GenBank/DDBJ whole genome shotgun (WGS) entry which is preliminary data.</text>
</comment>
<organism evidence="1 2">
    <name type="scientific">[Bacteroides] pectinophilus ATCC 43243</name>
    <dbReference type="NCBI Taxonomy" id="483218"/>
    <lineage>
        <taxon>Bacteria</taxon>
        <taxon>Bacillati</taxon>
        <taxon>Bacillota</taxon>
        <taxon>Clostridia</taxon>
        <taxon>Eubacteriales</taxon>
    </lineage>
</organism>
<dbReference type="EMBL" id="ABVQ01000036">
    <property type="protein sequence ID" value="EEC56786.1"/>
    <property type="molecule type" value="Genomic_DNA"/>
</dbReference>
<sequence>LTPPEKLSEIRQGFSTKWQAMTKKKFPLFPSRLSHKGKNKGKYISFHHTRLCMP</sequence>
<dbReference type="AlphaFoldDB" id="B7AT02"/>
<evidence type="ECO:0000313" key="2">
    <source>
        <dbReference type="Proteomes" id="UP000003136"/>
    </source>
</evidence>
<accession>B7AT02</accession>
<reference evidence="1 2" key="2">
    <citation type="submission" date="2008-11" db="EMBL/GenBank/DDBJ databases">
        <authorList>
            <person name="Fulton L."/>
            <person name="Clifton S."/>
            <person name="Fulton B."/>
            <person name="Xu J."/>
            <person name="Minx P."/>
            <person name="Pepin K.H."/>
            <person name="Johnson M."/>
            <person name="Bhonagiri V."/>
            <person name="Nash W.E."/>
            <person name="Mardis E.R."/>
            <person name="Wilson R.K."/>
        </authorList>
    </citation>
    <scope>NUCLEOTIDE SEQUENCE [LARGE SCALE GENOMIC DNA]</scope>
    <source>
        <strain evidence="1 2">ATCC 43243</strain>
    </source>
</reference>